<dbReference type="AlphaFoldDB" id="A0A2M9R2Q3"/>
<feature type="transmembrane region" description="Helical" evidence="1">
    <location>
        <begin position="6"/>
        <end position="23"/>
    </location>
</feature>
<organism evidence="2 3">
    <name type="scientific">Avrilella dinanensis</name>
    <dbReference type="NCBI Taxonomy" id="2008672"/>
    <lineage>
        <taxon>Bacteria</taxon>
        <taxon>Pseudomonadati</taxon>
        <taxon>Bacteroidota</taxon>
        <taxon>Flavobacteriia</taxon>
        <taxon>Flavobacteriales</taxon>
        <taxon>Flavobacteriaceae</taxon>
        <taxon>Avrilella</taxon>
    </lineage>
</organism>
<feature type="transmembrane region" description="Helical" evidence="1">
    <location>
        <begin position="35"/>
        <end position="56"/>
    </location>
</feature>
<keyword evidence="3" id="KW-1185">Reference proteome</keyword>
<proteinExistence type="predicted"/>
<feature type="transmembrane region" description="Helical" evidence="1">
    <location>
        <begin position="157"/>
        <end position="179"/>
    </location>
</feature>
<keyword evidence="1" id="KW-0812">Transmembrane</keyword>
<accession>A0A2M9R2Q3</accession>
<protein>
    <submittedName>
        <fullName evidence="2">Uncharacterized protein</fullName>
    </submittedName>
</protein>
<evidence type="ECO:0000313" key="2">
    <source>
        <dbReference type="EMBL" id="PJR03129.1"/>
    </source>
</evidence>
<sequence>MILYSILLYTALFTGILPLLVLFPKKRAFIFNEPIVPFIWLTTIASLYELVGSIILKINVDYWFQIYSLLELLTILYFYFKLFQPRFKTALLLVFTLLTVTYCISFYYWAEYSSFIAKAINKTPLTFLVLLGSFWWVRDLFRSDEIQNLWQNPTFYFVSAFYIYYLVTMPLFLMGSFIFNSNLYFYDFAIVNIMATLILRILLTIGVWKMKPA</sequence>
<reference evidence="2 3" key="1">
    <citation type="submission" date="2017-06" db="EMBL/GenBank/DDBJ databases">
        <title>Description of Avrilella dinanensis gen. nov. sp. nov.</title>
        <authorList>
            <person name="Leyer C."/>
            <person name="Sassi M."/>
            <person name="Minet J."/>
            <person name="Kayal S."/>
            <person name="Cattoir V."/>
        </authorList>
    </citation>
    <scope>NUCLEOTIDE SEQUENCE [LARGE SCALE GENOMIC DNA]</scope>
    <source>
        <strain evidence="2 3">UR159</strain>
    </source>
</reference>
<feature type="transmembrane region" description="Helical" evidence="1">
    <location>
        <begin position="115"/>
        <end position="137"/>
    </location>
</feature>
<comment type="caution">
    <text evidence="2">The sequence shown here is derived from an EMBL/GenBank/DDBJ whole genome shotgun (WGS) entry which is preliminary data.</text>
</comment>
<feature type="transmembrane region" description="Helical" evidence="1">
    <location>
        <begin position="185"/>
        <end position="208"/>
    </location>
</feature>
<dbReference type="EMBL" id="NIPO01000001">
    <property type="protein sequence ID" value="PJR03129.1"/>
    <property type="molecule type" value="Genomic_DNA"/>
</dbReference>
<keyword evidence="1" id="KW-1133">Transmembrane helix</keyword>
<gene>
    <name evidence="2" type="ORF">CDL10_00415</name>
</gene>
<keyword evidence="1" id="KW-0472">Membrane</keyword>
<dbReference type="Proteomes" id="UP000231960">
    <property type="component" value="Unassembled WGS sequence"/>
</dbReference>
<name>A0A2M9R2Q3_9FLAO</name>
<evidence type="ECO:0000313" key="3">
    <source>
        <dbReference type="Proteomes" id="UP000231960"/>
    </source>
</evidence>
<evidence type="ECO:0000256" key="1">
    <source>
        <dbReference type="SAM" id="Phobius"/>
    </source>
</evidence>
<feature type="transmembrane region" description="Helical" evidence="1">
    <location>
        <begin position="62"/>
        <end position="80"/>
    </location>
</feature>
<feature type="transmembrane region" description="Helical" evidence="1">
    <location>
        <begin position="89"/>
        <end position="109"/>
    </location>
</feature>